<dbReference type="PANTHER" id="PTHR45772">
    <property type="entry name" value="CONSERVED COMPONENT OF ABC TRANSPORTER FOR NATURAL AMINO ACIDS-RELATED"/>
    <property type="match status" value="1"/>
</dbReference>
<gene>
    <name evidence="5" type="ORF">E3O06_00650</name>
</gene>
<reference evidence="5 6" key="1">
    <citation type="submission" date="2019-03" db="EMBL/GenBank/DDBJ databases">
        <title>Genomics of glacier-inhabiting Cryobacterium strains.</title>
        <authorList>
            <person name="Liu Q."/>
            <person name="Xin Y.-H."/>
        </authorList>
    </citation>
    <scope>NUCLEOTIDE SEQUENCE [LARGE SCALE GENOMIC DNA]</scope>
    <source>
        <strain evidence="5 6">HLT2-23</strain>
    </source>
</reference>
<dbReference type="InterPro" id="IPR032823">
    <property type="entry name" value="BCA_ABC_TP_C"/>
</dbReference>
<dbReference type="GO" id="GO:0005304">
    <property type="term" value="F:L-valine transmembrane transporter activity"/>
    <property type="evidence" value="ECO:0007669"/>
    <property type="project" value="TreeGrafter"/>
</dbReference>
<dbReference type="Gene3D" id="3.40.50.300">
    <property type="entry name" value="P-loop containing nucleotide triphosphate hydrolases"/>
    <property type="match status" value="1"/>
</dbReference>
<dbReference type="SUPFAM" id="SSF52540">
    <property type="entry name" value="P-loop containing nucleoside triphosphate hydrolases"/>
    <property type="match status" value="1"/>
</dbReference>
<dbReference type="OrthoDB" id="9805514at2"/>
<protein>
    <submittedName>
        <fullName evidence="5">ABC transporter ATP-binding protein</fullName>
    </submittedName>
</protein>
<feature type="domain" description="ABC transporter" evidence="4">
    <location>
        <begin position="6"/>
        <end position="238"/>
    </location>
</feature>
<dbReference type="CDD" id="cd03219">
    <property type="entry name" value="ABC_Mj1267_LivG_branched"/>
    <property type="match status" value="1"/>
</dbReference>
<accession>A0A4R8V6Q8</accession>
<dbReference type="PANTHER" id="PTHR45772:SF7">
    <property type="entry name" value="AMINO ACID ABC TRANSPORTER ATP-BINDING PROTEIN"/>
    <property type="match status" value="1"/>
</dbReference>
<dbReference type="GO" id="GO:1903806">
    <property type="term" value="P:L-isoleucine import across plasma membrane"/>
    <property type="evidence" value="ECO:0007669"/>
    <property type="project" value="TreeGrafter"/>
</dbReference>
<dbReference type="Pfam" id="PF12399">
    <property type="entry name" value="BCA_ABC_TP_C"/>
    <property type="match status" value="1"/>
</dbReference>
<dbReference type="GO" id="GO:0015188">
    <property type="term" value="F:L-isoleucine transmembrane transporter activity"/>
    <property type="evidence" value="ECO:0007669"/>
    <property type="project" value="TreeGrafter"/>
</dbReference>
<dbReference type="InterPro" id="IPR027417">
    <property type="entry name" value="P-loop_NTPase"/>
</dbReference>
<organism evidence="5 6">
    <name type="scientific">Cryobacterium glaciale</name>
    <dbReference type="NCBI Taxonomy" id="1259145"/>
    <lineage>
        <taxon>Bacteria</taxon>
        <taxon>Bacillati</taxon>
        <taxon>Actinomycetota</taxon>
        <taxon>Actinomycetes</taxon>
        <taxon>Micrococcales</taxon>
        <taxon>Microbacteriaceae</taxon>
        <taxon>Cryobacterium</taxon>
    </lineage>
</organism>
<dbReference type="GO" id="GO:0005524">
    <property type="term" value="F:ATP binding"/>
    <property type="evidence" value="ECO:0007669"/>
    <property type="project" value="UniProtKB-KW"/>
</dbReference>
<keyword evidence="2" id="KW-0547">Nucleotide-binding</keyword>
<keyword evidence="6" id="KW-1185">Reference proteome</keyword>
<sequence>MSTLMLRTTGITKRFGGVTAVDSLDLEIFENEIVGLLGPNGAGKSTLFNLIAGALPPDTGRLEVFGEDVTGQPAHRMCQRGVARTFQIVRPLAGLTVLENAMVGAFAKTRSVRHARERAEAALDLVGLSEMVTTMASSLTLGHRKRLEVARALASQPQLLLLDEMMAGLNPAELDPFIEILRDVNRQGVTIIVVEHVVHAVMQLASRIVVISQGRKISEGLPASVMSSRAVVEAYLGDDFAIS</sequence>
<keyword evidence="3 5" id="KW-0067">ATP-binding</keyword>
<dbReference type="GO" id="GO:1903805">
    <property type="term" value="P:L-valine import across plasma membrane"/>
    <property type="evidence" value="ECO:0007669"/>
    <property type="project" value="TreeGrafter"/>
</dbReference>
<dbReference type="RefSeq" id="WP_134501111.1">
    <property type="nucleotide sequence ID" value="NZ_SOEY01000002.1"/>
</dbReference>
<dbReference type="Proteomes" id="UP000298173">
    <property type="component" value="Unassembled WGS sequence"/>
</dbReference>
<dbReference type="PROSITE" id="PS50893">
    <property type="entry name" value="ABC_TRANSPORTER_2"/>
    <property type="match status" value="1"/>
</dbReference>
<evidence type="ECO:0000256" key="2">
    <source>
        <dbReference type="ARBA" id="ARBA00022741"/>
    </source>
</evidence>
<proteinExistence type="predicted"/>
<evidence type="ECO:0000256" key="1">
    <source>
        <dbReference type="ARBA" id="ARBA00022448"/>
    </source>
</evidence>
<comment type="caution">
    <text evidence="5">The sequence shown here is derived from an EMBL/GenBank/DDBJ whole genome shotgun (WGS) entry which is preliminary data.</text>
</comment>
<dbReference type="InterPro" id="IPR003439">
    <property type="entry name" value="ABC_transporter-like_ATP-bd"/>
</dbReference>
<dbReference type="Pfam" id="PF00005">
    <property type="entry name" value="ABC_tran"/>
    <property type="match status" value="1"/>
</dbReference>
<dbReference type="AlphaFoldDB" id="A0A4R8V6Q8"/>
<dbReference type="EMBL" id="SOEY01000002">
    <property type="protein sequence ID" value="TFB77299.1"/>
    <property type="molecule type" value="Genomic_DNA"/>
</dbReference>
<dbReference type="InterPro" id="IPR051120">
    <property type="entry name" value="ABC_AA/LPS_Transport"/>
</dbReference>
<dbReference type="GO" id="GO:0005886">
    <property type="term" value="C:plasma membrane"/>
    <property type="evidence" value="ECO:0007669"/>
    <property type="project" value="TreeGrafter"/>
</dbReference>
<dbReference type="GO" id="GO:0015192">
    <property type="term" value="F:L-phenylalanine transmembrane transporter activity"/>
    <property type="evidence" value="ECO:0007669"/>
    <property type="project" value="TreeGrafter"/>
</dbReference>
<evidence type="ECO:0000256" key="3">
    <source>
        <dbReference type="ARBA" id="ARBA00022840"/>
    </source>
</evidence>
<evidence type="ECO:0000313" key="6">
    <source>
        <dbReference type="Proteomes" id="UP000298173"/>
    </source>
</evidence>
<dbReference type="SMART" id="SM00382">
    <property type="entry name" value="AAA"/>
    <property type="match status" value="1"/>
</dbReference>
<dbReference type="GO" id="GO:0016887">
    <property type="term" value="F:ATP hydrolysis activity"/>
    <property type="evidence" value="ECO:0007669"/>
    <property type="project" value="InterPro"/>
</dbReference>
<name>A0A4R8V6Q8_9MICO</name>
<dbReference type="GO" id="GO:0015808">
    <property type="term" value="P:L-alanine transport"/>
    <property type="evidence" value="ECO:0007669"/>
    <property type="project" value="TreeGrafter"/>
</dbReference>
<keyword evidence="1" id="KW-0813">Transport</keyword>
<evidence type="ECO:0000313" key="5">
    <source>
        <dbReference type="EMBL" id="TFB77299.1"/>
    </source>
</evidence>
<dbReference type="InterPro" id="IPR003593">
    <property type="entry name" value="AAA+_ATPase"/>
</dbReference>
<evidence type="ECO:0000259" key="4">
    <source>
        <dbReference type="PROSITE" id="PS50893"/>
    </source>
</evidence>
<dbReference type="GO" id="GO:0042941">
    <property type="term" value="P:D-alanine transmembrane transport"/>
    <property type="evidence" value="ECO:0007669"/>
    <property type="project" value="TreeGrafter"/>
</dbReference>